<feature type="region of interest" description="Disordered" evidence="1">
    <location>
        <begin position="59"/>
        <end position="79"/>
    </location>
</feature>
<dbReference type="HOGENOM" id="CLU_2612829_0_0_1"/>
<protein>
    <submittedName>
        <fullName evidence="2">GM19475</fullName>
    </submittedName>
</protein>
<dbReference type="EMBL" id="CH480816">
    <property type="protein sequence ID" value="EDW47643.1"/>
    <property type="molecule type" value="Genomic_DNA"/>
</dbReference>
<name>B4HPY0_DROSE</name>
<dbReference type="GO" id="GO:0022416">
    <property type="term" value="P:chaeta development"/>
    <property type="evidence" value="ECO:0007669"/>
    <property type="project" value="EnsemblMetazoa"/>
</dbReference>
<accession>B4HPY0</accession>
<gene>
    <name evidence="2" type="primary">Dsec\GM19475</name>
    <name evidence="2" type="ORF">Dsec_GM19475</name>
</gene>
<dbReference type="AlphaFoldDB" id="B4HPY0"/>
<sequence>DPDPQKTGKPTKTPRVAHSVPPKHAPISPPSRSRKASTIPLSTYDAGSPFALLRRQSAALVRSHQRAPGRRHHRSVSGR</sequence>
<feature type="region of interest" description="Disordered" evidence="1">
    <location>
        <begin position="1"/>
        <end position="42"/>
    </location>
</feature>
<evidence type="ECO:0000313" key="2">
    <source>
        <dbReference type="EMBL" id="EDW47643.1"/>
    </source>
</evidence>
<reference evidence="2 3" key="1">
    <citation type="journal article" date="2007" name="Nature">
        <title>Evolution of genes and genomes on the Drosophila phylogeny.</title>
        <authorList>
            <consortium name="Drosophila 12 Genomes Consortium"/>
            <person name="Clark A.G."/>
            <person name="Eisen M.B."/>
            <person name="Smith D.R."/>
            <person name="Bergman C.M."/>
            <person name="Oliver B."/>
            <person name="Markow T.A."/>
            <person name="Kaufman T.C."/>
            <person name="Kellis M."/>
            <person name="Gelbart W."/>
            <person name="Iyer V.N."/>
            <person name="Pollard D.A."/>
            <person name="Sackton T.B."/>
            <person name="Larracuente A.M."/>
            <person name="Singh N.D."/>
            <person name="Abad J.P."/>
            <person name="Abt D.N."/>
            <person name="Adryan B."/>
            <person name="Aguade M."/>
            <person name="Akashi H."/>
            <person name="Anderson W.W."/>
            <person name="Aquadro C.F."/>
            <person name="Ardell D.H."/>
            <person name="Arguello R."/>
            <person name="Artieri C.G."/>
            <person name="Barbash D.A."/>
            <person name="Barker D."/>
            <person name="Barsanti P."/>
            <person name="Batterham P."/>
            <person name="Batzoglou S."/>
            <person name="Begun D."/>
            <person name="Bhutkar A."/>
            <person name="Blanco E."/>
            <person name="Bosak S.A."/>
            <person name="Bradley R.K."/>
            <person name="Brand A.D."/>
            <person name="Brent M.R."/>
            <person name="Brooks A.N."/>
            <person name="Brown R.H."/>
            <person name="Butlin R.K."/>
            <person name="Caggese C."/>
            <person name="Calvi B.R."/>
            <person name="Bernardo de Carvalho A."/>
            <person name="Caspi A."/>
            <person name="Castrezana S."/>
            <person name="Celniker S.E."/>
            <person name="Chang J.L."/>
            <person name="Chapple C."/>
            <person name="Chatterji S."/>
            <person name="Chinwalla A."/>
            <person name="Civetta A."/>
            <person name="Clifton S.W."/>
            <person name="Comeron J.M."/>
            <person name="Costello J.C."/>
            <person name="Coyne J.A."/>
            <person name="Daub J."/>
            <person name="David R.G."/>
            <person name="Delcher A.L."/>
            <person name="Delehaunty K."/>
            <person name="Do C.B."/>
            <person name="Ebling H."/>
            <person name="Edwards K."/>
            <person name="Eickbush T."/>
            <person name="Evans J.D."/>
            <person name="Filipski A."/>
            <person name="Findeiss S."/>
            <person name="Freyhult E."/>
            <person name="Fulton L."/>
            <person name="Fulton R."/>
            <person name="Garcia A.C."/>
            <person name="Gardiner A."/>
            <person name="Garfield D.A."/>
            <person name="Garvin B.E."/>
            <person name="Gibson G."/>
            <person name="Gilbert D."/>
            <person name="Gnerre S."/>
            <person name="Godfrey J."/>
            <person name="Good R."/>
            <person name="Gotea V."/>
            <person name="Gravely B."/>
            <person name="Greenberg A.J."/>
            <person name="Griffiths-Jones S."/>
            <person name="Gross S."/>
            <person name="Guigo R."/>
            <person name="Gustafson E.A."/>
            <person name="Haerty W."/>
            <person name="Hahn M.W."/>
            <person name="Halligan D.L."/>
            <person name="Halpern A.L."/>
            <person name="Halter G.M."/>
            <person name="Han M.V."/>
            <person name="Heger A."/>
            <person name="Hillier L."/>
            <person name="Hinrichs A.S."/>
            <person name="Holmes I."/>
            <person name="Hoskins R.A."/>
            <person name="Hubisz M.J."/>
            <person name="Hultmark D."/>
            <person name="Huntley M.A."/>
            <person name="Jaffe D.B."/>
            <person name="Jagadeeshan S."/>
            <person name="Jeck W.R."/>
            <person name="Johnson J."/>
            <person name="Jones C.D."/>
            <person name="Jordan W.C."/>
            <person name="Karpen G.H."/>
            <person name="Kataoka E."/>
            <person name="Keightley P.D."/>
            <person name="Kheradpour P."/>
            <person name="Kirkness E.F."/>
            <person name="Koerich L.B."/>
            <person name="Kristiansen K."/>
            <person name="Kudrna D."/>
            <person name="Kulathinal R.J."/>
            <person name="Kumar S."/>
            <person name="Kwok R."/>
            <person name="Lander E."/>
            <person name="Langley C.H."/>
            <person name="Lapoint R."/>
            <person name="Lazzaro B.P."/>
            <person name="Lee S.J."/>
            <person name="Levesque L."/>
            <person name="Li R."/>
            <person name="Lin C.F."/>
            <person name="Lin M.F."/>
            <person name="Lindblad-Toh K."/>
            <person name="Llopart A."/>
            <person name="Long M."/>
            <person name="Low L."/>
            <person name="Lozovsky E."/>
            <person name="Lu J."/>
            <person name="Luo M."/>
            <person name="Machado C.A."/>
            <person name="Makalowski W."/>
            <person name="Marzo M."/>
            <person name="Matsuda M."/>
            <person name="Matzkin L."/>
            <person name="McAllister B."/>
            <person name="McBride C.S."/>
            <person name="McKernan B."/>
            <person name="McKernan K."/>
            <person name="Mendez-Lago M."/>
            <person name="Minx P."/>
            <person name="Mollenhauer M.U."/>
            <person name="Montooth K."/>
            <person name="Mount S.M."/>
            <person name="Mu X."/>
            <person name="Myers E."/>
            <person name="Negre B."/>
            <person name="Newfeld S."/>
            <person name="Nielsen R."/>
            <person name="Noor M.A."/>
            <person name="O'Grady P."/>
            <person name="Pachter L."/>
            <person name="Papaceit M."/>
            <person name="Parisi M.J."/>
            <person name="Parisi M."/>
            <person name="Parts L."/>
            <person name="Pedersen J.S."/>
            <person name="Pesole G."/>
            <person name="Phillippy A.M."/>
            <person name="Ponting C.P."/>
            <person name="Pop M."/>
            <person name="Porcelli D."/>
            <person name="Powell J.R."/>
            <person name="Prohaska S."/>
            <person name="Pruitt K."/>
            <person name="Puig M."/>
            <person name="Quesneville H."/>
            <person name="Ram K.R."/>
            <person name="Rand D."/>
            <person name="Rasmussen M.D."/>
            <person name="Reed L.K."/>
            <person name="Reenan R."/>
            <person name="Reily A."/>
            <person name="Remington K.A."/>
            <person name="Rieger T.T."/>
            <person name="Ritchie M.G."/>
            <person name="Robin C."/>
            <person name="Rogers Y.H."/>
            <person name="Rohde C."/>
            <person name="Rozas J."/>
            <person name="Rubenfield M.J."/>
            <person name="Ruiz A."/>
            <person name="Russo S."/>
            <person name="Salzberg S.L."/>
            <person name="Sanchez-Gracia A."/>
            <person name="Saranga D.J."/>
            <person name="Sato H."/>
            <person name="Schaeffer S.W."/>
            <person name="Schatz M.C."/>
            <person name="Schlenke T."/>
            <person name="Schwartz R."/>
            <person name="Segarra C."/>
            <person name="Singh R.S."/>
            <person name="Sirot L."/>
            <person name="Sirota M."/>
            <person name="Sisneros N.B."/>
            <person name="Smith C.D."/>
            <person name="Smith T.F."/>
            <person name="Spieth J."/>
            <person name="Stage D.E."/>
            <person name="Stark A."/>
            <person name="Stephan W."/>
            <person name="Strausberg R.L."/>
            <person name="Strempel S."/>
            <person name="Sturgill D."/>
            <person name="Sutton G."/>
            <person name="Sutton G.G."/>
            <person name="Tao W."/>
            <person name="Teichmann S."/>
            <person name="Tobari Y.N."/>
            <person name="Tomimura Y."/>
            <person name="Tsolas J.M."/>
            <person name="Valente V.L."/>
            <person name="Venter E."/>
            <person name="Venter J.C."/>
            <person name="Vicario S."/>
            <person name="Vieira F.G."/>
            <person name="Vilella A.J."/>
            <person name="Villasante A."/>
            <person name="Walenz B."/>
            <person name="Wang J."/>
            <person name="Wasserman M."/>
            <person name="Watts T."/>
            <person name="Wilson D."/>
            <person name="Wilson R.K."/>
            <person name="Wing R.A."/>
            <person name="Wolfner M.F."/>
            <person name="Wong A."/>
            <person name="Wong G.K."/>
            <person name="Wu C.I."/>
            <person name="Wu G."/>
            <person name="Yamamoto D."/>
            <person name="Yang H.P."/>
            <person name="Yang S.P."/>
            <person name="Yorke J.A."/>
            <person name="Yoshida K."/>
            <person name="Zdobnov E."/>
            <person name="Zhang P."/>
            <person name="Zhang Y."/>
            <person name="Zimin A.V."/>
            <person name="Baldwin J."/>
            <person name="Abdouelleil A."/>
            <person name="Abdulkadir J."/>
            <person name="Abebe A."/>
            <person name="Abera B."/>
            <person name="Abreu J."/>
            <person name="Acer S.C."/>
            <person name="Aftuck L."/>
            <person name="Alexander A."/>
            <person name="An P."/>
            <person name="Anderson E."/>
            <person name="Anderson S."/>
            <person name="Arachi H."/>
            <person name="Azer M."/>
            <person name="Bachantsang P."/>
            <person name="Barry A."/>
            <person name="Bayul T."/>
            <person name="Berlin A."/>
            <person name="Bessette D."/>
            <person name="Bloom T."/>
            <person name="Blye J."/>
            <person name="Boguslavskiy L."/>
            <person name="Bonnet C."/>
            <person name="Boukhgalter B."/>
            <person name="Bourzgui I."/>
            <person name="Brown A."/>
            <person name="Cahill P."/>
            <person name="Channer S."/>
            <person name="Cheshatsang Y."/>
            <person name="Chuda L."/>
            <person name="Citroen M."/>
            <person name="Collymore A."/>
            <person name="Cooke P."/>
            <person name="Costello M."/>
            <person name="D'Aco K."/>
            <person name="Daza R."/>
            <person name="De Haan G."/>
            <person name="DeGray S."/>
            <person name="DeMaso C."/>
            <person name="Dhargay N."/>
            <person name="Dooley K."/>
            <person name="Dooley E."/>
            <person name="Doricent M."/>
            <person name="Dorje P."/>
            <person name="Dorjee K."/>
            <person name="Dupes A."/>
            <person name="Elong R."/>
            <person name="Falk J."/>
            <person name="Farina A."/>
            <person name="Faro S."/>
            <person name="Ferguson D."/>
            <person name="Fisher S."/>
            <person name="Foley C.D."/>
            <person name="Franke A."/>
            <person name="Friedrich D."/>
            <person name="Gadbois L."/>
            <person name="Gearin G."/>
            <person name="Gearin C.R."/>
            <person name="Giannoukos G."/>
            <person name="Goode T."/>
            <person name="Graham J."/>
            <person name="Grandbois E."/>
            <person name="Grewal S."/>
            <person name="Gyaltsen K."/>
            <person name="Hafez N."/>
            <person name="Hagos B."/>
            <person name="Hall J."/>
            <person name="Henson C."/>
            <person name="Hollinger A."/>
            <person name="Honan T."/>
            <person name="Huard M.D."/>
            <person name="Hughes L."/>
            <person name="Hurhula B."/>
            <person name="Husby M.E."/>
            <person name="Kamat A."/>
            <person name="Kanga B."/>
            <person name="Kashin S."/>
            <person name="Khazanovich D."/>
            <person name="Kisner P."/>
            <person name="Lance K."/>
            <person name="Lara M."/>
            <person name="Lee W."/>
            <person name="Lennon N."/>
            <person name="Letendre F."/>
            <person name="LeVine R."/>
            <person name="Lipovsky A."/>
            <person name="Liu X."/>
            <person name="Liu J."/>
            <person name="Liu S."/>
            <person name="Lokyitsang T."/>
            <person name="Lokyitsang Y."/>
            <person name="Lubonja R."/>
            <person name="Lui A."/>
            <person name="MacDonald P."/>
            <person name="Magnisalis V."/>
            <person name="Maru K."/>
            <person name="Matthews C."/>
            <person name="McCusker W."/>
            <person name="McDonough S."/>
            <person name="Mehta T."/>
            <person name="Meldrim J."/>
            <person name="Meneus L."/>
            <person name="Mihai O."/>
            <person name="Mihalev A."/>
            <person name="Mihova T."/>
            <person name="Mittelman R."/>
            <person name="Mlenga V."/>
            <person name="Montmayeur A."/>
            <person name="Mulrain L."/>
            <person name="Navidi A."/>
            <person name="Naylor J."/>
            <person name="Negash T."/>
            <person name="Nguyen T."/>
            <person name="Nguyen N."/>
            <person name="Nicol R."/>
            <person name="Norbu C."/>
            <person name="Norbu N."/>
            <person name="Novod N."/>
            <person name="O'Neill B."/>
            <person name="Osman S."/>
            <person name="Markiewicz E."/>
            <person name="Oyono O.L."/>
            <person name="Patti C."/>
            <person name="Phunkhang P."/>
            <person name="Pierre F."/>
            <person name="Priest M."/>
            <person name="Raghuraman S."/>
            <person name="Rege F."/>
            <person name="Reyes R."/>
            <person name="Rise C."/>
            <person name="Rogov P."/>
            <person name="Ross K."/>
            <person name="Ryan E."/>
            <person name="Settipalli S."/>
            <person name="Shea T."/>
            <person name="Sherpa N."/>
            <person name="Shi L."/>
            <person name="Shih D."/>
            <person name="Sparrow T."/>
            <person name="Spaulding J."/>
            <person name="Stalker J."/>
            <person name="Stange-Thomann N."/>
            <person name="Stavropoulos S."/>
            <person name="Stone C."/>
            <person name="Strader C."/>
            <person name="Tesfaye S."/>
            <person name="Thomson T."/>
            <person name="Thoulutsang Y."/>
            <person name="Thoulutsang D."/>
            <person name="Topham K."/>
            <person name="Topping I."/>
            <person name="Tsamla T."/>
            <person name="Vassiliev H."/>
            <person name="Vo A."/>
            <person name="Wangchuk T."/>
            <person name="Wangdi T."/>
            <person name="Weiand M."/>
            <person name="Wilkinson J."/>
            <person name="Wilson A."/>
            <person name="Yadav S."/>
            <person name="Young G."/>
            <person name="Yu Q."/>
            <person name="Zembek L."/>
            <person name="Zhong D."/>
            <person name="Zimmer A."/>
            <person name="Zwirko Z."/>
            <person name="Jaffe D.B."/>
            <person name="Alvarez P."/>
            <person name="Brockman W."/>
            <person name="Butler J."/>
            <person name="Chin C."/>
            <person name="Gnerre S."/>
            <person name="Grabherr M."/>
            <person name="Kleber M."/>
            <person name="Mauceli E."/>
            <person name="MacCallum I."/>
        </authorList>
    </citation>
    <scope>NUCLEOTIDE SEQUENCE [LARGE SCALE GENOMIC DNA]</scope>
    <source>
        <strain evidence="3">Rob3c / Tucson 14021-0248.25</strain>
    </source>
</reference>
<evidence type="ECO:0000256" key="1">
    <source>
        <dbReference type="SAM" id="MobiDB-lite"/>
    </source>
</evidence>
<keyword evidence="3" id="KW-1185">Reference proteome</keyword>
<proteinExistence type="predicted"/>
<evidence type="ECO:0000313" key="3">
    <source>
        <dbReference type="Proteomes" id="UP000001292"/>
    </source>
</evidence>
<feature type="compositionally biased region" description="Basic residues" evidence="1">
    <location>
        <begin position="63"/>
        <end position="79"/>
    </location>
</feature>
<feature type="non-terminal residue" evidence="2">
    <location>
        <position position="1"/>
    </location>
</feature>
<organism evidence="3">
    <name type="scientific">Drosophila sechellia</name>
    <name type="common">Fruit fly</name>
    <dbReference type="NCBI Taxonomy" id="7238"/>
    <lineage>
        <taxon>Eukaryota</taxon>
        <taxon>Metazoa</taxon>
        <taxon>Ecdysozoa</taxon>
        <taxon>Arthropoda</taxon>
        <taxon>Hexapoda</taxon>
        <taxon>Insecta</taxon>
        <taxon>Pterygota</taxon>
        <taxon>Neoptera</taxon>
        <taxon>Endopterygota</taxon>
        <taxon>Diptera</taxon>
        <taxon>Brachycera</taxon>
        <taxon>Muscomorpha</taxon>
        <taxon>Ephydroidea</taxon>
        <taxon>Drosophilidae</taxon>
        <taxon>Drosophila</taxon>
        <taxon>Sophophora</taxon>
    </lineage>
</organism>
<dbReference type="Proteomes" id="UP000001292">
    <property type="component" value="Unassembled WGS sequence"/>
</dbReference>